<dbReference type="PANTHER" id="PTHR43000">
    <property type="entry name" value="DTDP-D-GLUCOSE 4,6-DEHYDRATASE-RELATED"/>
    <property type="match status" value="1"/>
</dbReference>
<dbReference type="Proteomes" id="UP000260665">
    <property type="component" value="Unassembled WGS sequence"/>
</dbReference>
<evidence type="ECO:0000313" key="5">
    <source>
        <dbReference type="Proteomes" id="UP000260665"/>
    </source>
</evidence>
<reference evidence="4 5" key="1">
    <citation type="submission" date="2018-05" db="EMBL/GenBank/DDBJ databases">
        <title>Rhodoferax soyangensis sp.nov., isolated from an oligotrophic freshwater lake.</title>
        <authorList>
            <person name="Park M."/>
        </authorList>
    </citation>
    <scope>NUCLEOTIDE SEQUENCE [LARGE SCALE GENOMIC DNA]</scope>
    <source>
        <strain evidence="4 5">IMCC26218</strain>
    </source>
</reference>
<protein>
    <submittedName>
        <fullName evidence="4">Epimerase</fullName>
    </submittedName>
</protein>
<gene>
    <name evidence="4" type="ORF">DIC66_22320</name>
</gene>
<dbReference type="SUPFAM" id="SSF51735">
    <property type="entry name" value="NAD(P)-binding Rossmann-fold domains"/>
    <property type="match status" value="1"/>
</dbReference>
<dbReference type="InterPro" id="IPR001509">
    <property type="entry name" value="Epimerase_deHydtase"/>
</dbReference>
<evidence type="ECO:0000256" key="1">
    <source>
        <dbReference type="ARBA" id="ARBA00005125"/>
    </source>
</evidence>
<evidence type="ECO:0000313" key="4">
    <source>
        <dbReference type="EMBL" id="RFO94681.1"/>
    </source>
</evidence>
<comment type="pathway">
    <text evidence="1">Bacterial outer membrane biogenesis; LPS O-antigen biosynthesis.</text>
</comment>
<dbReference type="Gene3D" id="3.40.50.720">
    <property type="entry name" value="NAD(P)-binding Rossmann-like Domain"/>
    <property type="match status" value="1"/>
</dbReference>
<sequence length="341" mass="37827">MITGGSGFLGINLTRSLLSRGYAIRTLDIEPFNFPEQSQIDARLGDVRSVQQVDSAMCDVCVVVHCAAALPLASPAEIASTTIDGTHILLEAAKRHGVPRFVFISTTAVYGIPNHYPVFETDPLQGVGPYGCAKIRAEQWCISYRSPSLSVTVLRPKSFVGAERLGAFELLFDWAFDGRNFPVLGTGDNLYQLLDVEDLCEAILLCITLHSDRVSTTFNVGAKQFGTLRQSFQAVLDRAGHGGRVVSLPQRPAQWLLCLLELMRLSPLYRWIYASASHTSVVSTRLIEANTGFSPRYSNVQALVRNYDWYVAHRKEIQSRLGITHRAPWRHGVLALAKYLF</sequence>
<name>A0A3E1R676_9BURK</name>
<proteinExistence type="inferred from homology"/>
<dbReference type="InterPro" id="IPR036291">
    <property type="entry name" value="NAD(P)-bd_dom_sf"/>
</dbReference>
<dbReference type="OrthoDB" id="9769113at2"/>
<comment type="caution">
    <text evidence="4">The sequence shown here is derived from an EMBL/GenBank/DDBJ whole genome shotgun (WGS) entry which is preliminary data.</text>
</comment>
<feature type="domain" description="NAD-dependent epimerase/dehydratase" evidence="3">
    <location>
        <begin position="1"/>
        <end position="221"/>
    </location>
</feature>
<evidence type="ECO:0000259" key="3">
    <source>
        <dbReference type="Pfam" id="PF01370"/>
    </source>
</evidence>
<dbReference type="Pfam" id="PF01370">
    <property type="entry name" value="Epimerase"/>
    <property type="match status" value="1"/>
</dbReference>
<accession>A0A3E1R676</accession>
<dbReference type="AlphaFoldDB" id="A0A3E1R676"/>
<evidence type="ECO:0000256" key="2">
    <source>
        <dbReference type="ARBA" id="ARBA00007637"/>
    </source>
</evidence>
<dbReference type="EMBL" id="QFZK01000035">
    <property type="protein sequence ID" value="RFO94681.1"/>
    <property type="molecule type" value="Genomic_DNA"/>
</dbReference>
<dbReference type="CDD" id="cd08946">
    <property type="entry name" value="SDR_e"/>
    <property type="match status" value="1"/>
</dbReference>
<comment type="similarity">
    <text evidence="2">Belongs to the NAD(P)-dependent epimerase/dehydratase family.</text>
</comment>
<organism evidence="4 5">
    <name type="scientific">Rhodoferax lacus</name>
    <dbReference type="NCBI Taxonomy" id="2184758"/>
    <lineage>
        <taxon>Bacteria</taxon>
        <taxon>Pseudomonadati</taxon>
        <taxon>Pseudomonadota</taxon>
        <taxon>Betaproteobacteria</taxon>
        <taxon>Burkholderiales</taxon>
        <taxon>Comamonadaceae</taxon>
        <taxon>Rhodoferax</taxon>
    </lineage>
</organism>
<keyword evidence="5" id="KW-1185">Reference proteome</keyword>